<evidence type="ECO:0000256" key="3">
    <source>
        <dbReference type="ARBA" id="ARBA00023180"/>
    </source>
</evidence>
<feature type="signal peptide" evidence="4">
    <location>
        <begin position="1"/>
        <end position="28"/>
    </location>
</feature>
<comment type="caution">
    <text evidence="7">The sequence shown here is derived from an EMBL/GenBank/DDBJ whole genome shotgun (WGS) entry which is preliminary data.</text>
</comment>
<gene>
    <name evidence="7" type="ORF">COCNU_06G009210</name>
</gene>
<keyword evidence="7" id="KW-0808">Transferase</keyword>
<dbReference type="AlphaFoldDB" id="A0A8K0N3H7"/>
<evidence type="ECO:0000259" key="6">
    <source>
        <dbReference type="Pfam" id="PF14380"/>
    </source>
</evidence>
<evidence type="ECO:0000256" key="1">
    <source>
        <dbReference type="ARBA" id="ARBA00004167"/>
    </source>
</evidence>
<evidence type="ECO:0000256" key="2">
    <source>
        <dbReference type="ARBA" id="ARBA00022729"/>
    </source>
</evidence>
<evidence type="ECO:0000259" key="5">
    <source>
        <dbReference type="Pfam" id="PF13947"/>
    </source>
</evidence>
<keyword evidence="2 4" id="KW-0732">Signal</keyword>
<keyword evidence="7" id="KW-0675">Receptor</keyword>
<dbReference type="InterPro" id="IPR025287">
    <property type="entry name" value="WAK_GUB"/>
</dbReference>
<sequence>MPYRIPSSAPPLLIFLVFFLSLLISTNAYLVNSPPTRYCPNSTCGTHSFAYPLSIARNEFTIPSTFCGYPRLILICQDDTPILPLGSYKYRVTNIHYHNQTISLADTDLHAAGTCPRPHHNLTLMMDTVFLSNTSFRFYLNDTPYQSYLNYTSSDTNLTFFLNCSDGPPERRITCYPGSGDKEYSYVFTERDVSYMERVQECQDIVVVPVLDQDVNWGNLSALSSDFGSLLNRGFQLGWSNDTDETCDRCELSGGRCGYQFTKTSLEFTCFCSNRRADQHCDKWLAESRNVC</sequence>
<name>A0A8K0N3H7_COCNU</name>
<dbReference type="OrthoDB" id="635050at2759"/>
<dbReference type="Proteomes" id="UP000797356">
    <property type="component" value="Chromosome 6"/>
</dbReference>
<evidence type="ECO:0000256" key="4">
    <source>
        <dbReference type="SAM" id="SignalP"/>
    </source>
</evidence>
<accession>A0A8K0N3H7</accession>
<dbReference type="EMBL" id="CM017877">
    <property type="protein sequence ID" value="KAG1347092.1"/>
    <property type="molecule type" value="Genomic_DNA"/>
</dbReference>
<proteinExistence type="predicted"/>
<evidence type="ECO:0000313" key="8">
    <source>
        <dbReference type="Proteomes" id="UP000797356"/>
    </source>
</evidence>
<feature type="chain" id="PRO_5035467137" evidence="4">
    <location>
        <begin position="29"/>
        <end position="292"/>
    </location>
</feature>
<dbReference type="GO" id="GO:0030247">
    <property type="term" value="F:polysaccharide binding"/>
    <property type="evidence" value="ECO:0007669"/>
    <property type="project" value="InterPro"/>
</dbReference>
<reference evidence="7" key="2">
    <citation type="submission" date="2019-07" db="EMBL/GenBank/DDBJ databases">
        <authorList>
            <person name="Yang Y."/>
            <person name="Bocs S."/>
            <person name="Baudouin L."/>
        </authorList>
    </citation>
    <scope>NUCLEOTIDE SEQUENCE</scope>
    <source>
        <tissue evidence="7">Spear leaf of Hainan Tall coconut</tissue>
    </source>
</reference>
<reference evidence="7" key="1">
    <citation type="journal article" date="2017" name="Gigascience">
        <title>The genome draft of coconut (Cocos nucifera).</title>
        <authorList>
            <person name="Xiao Y."/>
            <person name="Xu P."/>
            <person name="Fan H."/>
            <person name="Baudouin L."/>
            <person name="Xia W."/>
            <person name="Bocs S."/>
            <person name="Xu J."/>
            <person name="Li Q."/>
            <person name="Guo A."/>
            <person name="Zhou L."/>
            <person name="Li J."/>
            <person name="Wu Y."/>
            <person name="Ma Z."/>
            <person name="Armero A."/>
            <person name="Issali A.E."/>
            <person name="Liu N."/>
            <person name="Peng M."/>
            <person name="Yang Y."/>
        </authorList>
    </citation>
    <scope>NUCLEOTIDE SEQUENCE</scope>
    <source>
        <tissue evidence="7">Spear leaf of Hainan Tall coconut</tissue>
    </source>
</reference>
<comment type="subcellular location">
    <subcellularLocation>
        <location evidence="1">Membrane</location>
        <topology evidence="1">Single-pass membrane protein</topology>
    </subcellularLocation>
</comment>
<keyword evidence="3" id="KW-0325">Glycoprotein</keyword>
<feature type="domain" description="Wall-associated receptor kinase galacturonan-binding" evidence="5">
    <location>
        <begin position="39"/>
        <end position="106"/>
    </location>
</feature>
<evidence type="ECO:0000313" key="7">
    <source>
        <dbReference type="EMBL" id="KAG1347092.1"/>
    </source>
</evidence>
<organism evidence="7 8">
    <name type="scientific">Cocos nucifera</name>
    <name type="common">Coconut palm</name>
    <dbReference type="NCBI Taxonomy" id="13894"/>
    <lineage>
        <taxon>Eukaryota</taxon>
        <taxon>Viridiplantae</taxon>
        <taxon>Streptophyta</taxon>
        <taxon>Embryophyta</taxon>
        <taxon>Tracheophyta</taxon>
        <taxon>Spermatophyta</taxon>
        <taxon>Magnoliopsida</taxon>
        <taxon>Liliopsida</taxon>
        <taxon>Arecaceae</taxon>
        <taxon>Arecoideae</taxon>
        <taxon>Cocoseae</taxon>
        <taxon>Attaleinae</taxon>
        <taxon>Cocos</taxon>
    </lineage>
</organism>
<dbReference type="PANTHER" id="PTHR33138:SF1">
    <property type="entry name" value="OS01G0113900 PROTEIN"/>
    <property type="match status" value="1"/>
</dbReference>
<keyword evidence="8" id="KW-1185">Reference proteome</keyword>
<dbReference type="GO" id="GO:0016301">
    <property type="term" value="F:kinase activity"/>
    <property type="evidence" value="ECO:0007669"/>
    <property type="project" value="UniProtKB-KW"/>
</dbReference>
<dbReference type="PANTHER" id="PTHR33138">
    <property type="entry name" value="OS01G0690200 PROTEIN"/>
    <property type="match status" value="1"/>
</dbReference>
<dbReference type="Pfam" id="PF14380">
    <property type="entry name" value="WAK_assoc"/>
    <property type="match status" value="1"/>
</dbReference>
<protein>
    <submittedName>
        <fullName evidence="7">LEAF RUST 10 DISEASE-RESISTANCE LOCUS RECEPTOR-LIKE PROTEIN KINASE-like 1.2</fullName>
    </submittedName>
</protein>
<keyword evidence="7" id="KW-0418">Kinase</keyword>
<dbReference type="Pfam" id="PF13947">
    <property type="entry name" value="GUB_WAK_bind"/>
    <property type="match status" value="1"/>
</dbReference>
<dbReference type="InterPro" id="IPR032872">
    <property type="entry name" value="WAK_assoc_C"/>
</dbReference>
<feature type="domain" description="Wall-associated receptor kinase C-terminal" evidence="6">
    <location>
        <begin position="182"/>
        <end position="274"/>
    </location>
</feature>
<dbReference type="GO" id="GO:0016020">
    <property type="term" value="C:membrane"/>
    <property type="evidence" value="ECO:0007669"/>
    <property type="project" value="UniProtKB-SubCell"/>
</dbReference>